<keyword evidence="5 6" id="KW-0472">Membrane</keyword>
<organism evidence="7 8">
    <name type="scientific">Pseudonocardia lutea</name>
    <dbReference type="NCBI Taxonomy" id="2172015"/>
    <lineage>
        <taxon>Bacteria</taxon>
        <taxon>Bacillati</taxon>
        <taxon>Actinomycetota</taxon>
        <taxon>Actinomycetes</taxon>
        <taxon>Pseudonocardiales</taxon>
        <taxon>Pseudonocardiaceae</taxon>
        <taxon>Pseudonocardia</taxon>
    </lineage>
</organism>
<evidence type="ECO:0000313" key="8">
    <source>
        <dbReference type="Proteomes" id="UP001596119"/>
    </source>
</evidence>
<dbReference type="InterPro" id="IPR036259">
    <property type="entry name" value="MFS_trans_sf"/>
</dbReference>
<evidence type="ECO:0000313" key="7">
    <source>
        <dbReference type="EMBL" id="MFC5947758.1"/>
    </source>
</evidence>
<dbReference type="RefSeq" id="WP_379564821.1">
    <property type="nucleotide sequence ID" value="NZ_JBHSQK010000010.1"/>
</dbReference>
<name>A0ABW1I4B3_9PSEU</name>
<dbReference type="Gene3D" id="1.20.1250.20">
    <property type="entry name" value="MFS general substrate transporter like domains"/>
    <property type="match status" value="1"/>
</dbReference>
<keyword evidence="2" id="KW-1003">Cell membrane</keyword>
<dbReference type="InterPro" id="IPR050189">
    <property type="entry name" value="MFS_Efflux_Transporters"/>
</dbReference>
<evidence type="ECO:0000256" key="1">
    <source>
        <dbReference type="ARBA" id="ARBA00004651"/>
    </source>
</evidence>
<evidence type="ECO:0008006" key="9">
    <source>
        <dbReference type="Google" id="ProtNLM"/>
    </source>
</evidence>
<feature type="transmembrane region" description="Helical" evidence="6">
    <location>
        <begin position="47"/>
        <end position="73"/>
    </location>
</feature>
<evidence type="ECO:0000256" key="3">
    <source>
        <dbReference type="ARBA" id="ARBA00022692"/>
    </source>
</evidence>
<dbReference type="EMBL" id="JBHSQK010000010">
    <property type="protein sequence ID" value="MFC5947758.1"/>
    <property type="molecule type" value="Genomic_DNA"/>
</dbReference>
<evidence type="ECO:0000256" key="4">
    <source>
        <dbReference type="ARBA" id="ARBA00022989"/>
    </source>
</evidence>
<accession>A0ABW1I4B3</accession>
<proteinExistence type="predicted"/>
<comment type="subcellular location">
    <subcellularLocation>
        <location evidence="1">Cell membrane</location>
        <topology evidence="1">Multi-pass membrane protein</topology>
    </subcellularLocation>
</comment>
<keyword evidence="3 6" id="KW-0812">Transmembrane</keyword>
<dbReference type="PANTHER" id="PTHR43124">
    <property type="entry name" value="PURINE EFFLUX PUMP PBUE"/>
    <property type="match status" value="1"/>
</dbReference>
<comment type="caution">
    <text evidence="7">The sequence shown here is derived from an EMBL/GenBank/DDBJ whole genome shotgun (WGS) entry which is preliminary data.</text>
</comment>
<dbReference type="PANTHER" id="PTHR43124:SF10">
    <property type="entry name" value="PURINE EFFLUX PUMP PBUE"/>
    <property type="match status" value="1"/>
</dbReference>
<sequence length="153" mass="14621">MDLLLPGAAGMVLALMGIGGVLGTWCGGIAADRWGGRQVVPGVALALAAALVAVTVDLGAAGLVAAAVAWGAAGWACIPAQQHRLAALAVGPAPVVFALNGTAVHLGFAAGALLGGLALGAPGGGVGALRLVAAACCGAGLLLHLVLIRRERS</sequence>
<feature type="transmembrane region" description="Helical" evidence="6">
    <location>
        <begin position="85"/>
        <end position="108"/>
    </location>
</feature>
<evidence type="ECO:0000256" key="5">
    <source>
        <dbReference type="ARBA" id="ARBA00023136"/>
    </source>
</evidence>
<dbReference type="SUPFAM" id="SSF103473">
    <property type="entry name" value="MFS general substrate transporter"/>
    <property type="match status" value="1"/>
</dbReference>
<protein>
    <recommendedName>
        <fullName evidence="9">Major facilitator superfamily (MFS) profile domain-containing protein</fullName>
    </recommendedName>
</protein>
<reference evidence="8" key="1">
    <citation type="journal article" date="2019" name="Int. J. Syst. Evol. Microbiol.">
        <title>The Global Catalogue of Microorganisms (GCM) 10K type strain sequencing project: providing services to taxonomists for standard genome sequencing and annotation.</title>
        <authorList>
            <consortium name="The Broad Institute Genomics Platform"/>
            <consortium name="The Broad Institute Genome Sequencing Center for Infectious Disease"/>
            <person name="Wu L."/>
            <person name="Ma J."/>
        </authorList>
    </citation>
    <scope>NUCLEOTIDE SEQUENCE [LARGE SCALE GENOMIC DNA]</scope>
    <source>
        <strain evidence="8">CGMCC 4.7397</strain>
    </source>
</reference>
<dbReference type="Proteomes" id="UP001596119">
    <property type="component" value="Unassembled WGS sequence"/>
</dbReference>
<evidence type="ECO:0000256" key="6">
    <source>
        <dbReference type="SAM" id="Phobius"/>
    </source>
</evidence>
<evidence type="ECO:0000256" key="2">
    <source>
        <dbReference type="ARBA" id="ARBA00022475"/>
    </source>
</evidence>
<keyword evidence="4 6" id="KW-1133">Transmembrane helix</keyword>
<feature type="transmembrane region" description="Helical" evidence="6">
    <location>
        <begin position="128"/>
        <end position="148"/>
    </location>
</feature>
<keyword evidence="8" id="KW-1185">Reference proteome</keyword>
<gene>
    <name evidence="7" type="ORF">ACFQH9_05670</name>
</gene>